<protein>
    <recommendedName>
        <fullName evidence="4">DUF3810 domain-containing protein</fullName>
    </recommendedName>
</protein>
<gene>
    <name evidence="2" type="ORF">BPO_0714</name>
</gene>
<feature type="transmembrane region" description="Helical" evidence="1">
    <location>
        <begin position="56"/>
        <end position="80"/>
    </location>
</feature>
<accession>A0AAU0EZP7</accession>
<evidence type="ECO:0008006" key="4">
    <source>
        <dbReference type="Google" id="ProtNLM"/>
    </source>
</evidence>
<dbReference type="Pfam" id="PF12725">
    <property type="entry name" value="DUF3810"/>
    <property type="match status" value="1"/>
</dbReference>
<keyword evidence="1" id="KW-0472">Membrane</keyword>
<keyword evidence="1" id="KW-0812">Transmembrane</keyword>
<feature type="transmembrane region" description="Helical" evidence="1">
    <location>
        <begin position="92"/>
        <end position="112"/>
    </location>
</feature>
<evidence type="ECO:0000313" key="2">
    <source>
        <dbReference type="EMBL" id="WOC51361.1"/>
    </source>
</evidence>
<dbReference type="AlphaFoldDB" id="A0AAU0EZP7"/>
<evidence type="ECO:0000256" key="1">
    <source>
        <dbReference type="SAM" id="Phobius"/>
    </source>
</evidence>
<feature type="transmembrane region" description="Helical" evidence="1">
    <location>
        <begin position="12"/>
        <end position="36"/>
    </location>
</feature>
<keyword evidence="3" id="KW-1185">Reference proteome</keyword>
<proteinExistence type="predicted"/>
<organism evidence="2 3">
    <name type="scientific">Bergeyella porcorum</name>
    <dbReference type="NCBI Taxonomy" id="1735111"/>
    <lineage>
        <taxon>Bacteria</taxon>
        <taxon>Pseudomonadati</taxon>
        <taxon>Bacteroidota</taxon>
        <taxon>Flavobacteriia</taxon>
        <taxon>Flavobacteriales</taxon>
        <taxon>Weeksellaceae</taxon>
        <taxon>Bergeyella</taxon>
    </lineage>
</organism>
<dbReference type="EMBL" id="CP136426">
    <property type="protein sequence ID" value="WOC51361.1"/>
    <property type="molecule type" value="Genomic_DNA"/>
</dbReference>
<keyword evidence="1" id="KW-1133">Transmembrane helix</keyword>
<dbReference type="Proteomes" id="UP001432059">
    <property type="component" value="Chromosome"/>
</dbReference>
<evidence type="ECO:0000313" key="3">
    <source>
        <dbReference type="Proteomes" id="UP001432059"/>
    </source>
</evidence>
<name>A0AAU0EZP7_9FLAO</name>
<reference evidence="2" key="1">
    <citation type="submission" date="2023-10" db="EMBL/GenBank/DDBJ databases">
        <title>Characterization and whole genome sequencing of a novel strain of Bergeyella porcorum QD2021 isolated from pig.</title>
        <authorList>
            <person name="Liu G."/>
            <person name="Chen C."/>
            <person name="Han X."/>
        </authorList>
    </citation>
    <scope>NUCLEOTIDE SEQUENCE</scope>
    <source>
        <strain evidence="2">QD2021</strain>
    </source>
</reference>
<sequence length="357" mass="42411">MHTKHPFYKTKRFWAGGLLAQFVLFFIFSKIPFVIQGFDTFFEYQKRVHQKLFSRISLPIGDVFYCLLILGILIFLVIALKKPYRSWAWCRCLILLNVFYFVYQIFWGMLYFQKPLSDSLPTYDASAEEVKHLALKYLERCKTTRTQVKEDENGIFKIQNIKAIEQEILHQQTLLPPPFNKKRTTEVNNFKASLFSGFMSDTGILGYYNPFTSEAQYNPHLPPVHLPFTLAHESTHQLGYAREQEANFIGYLIGIQSDNPELRYSTEYFVLKHLLAILVQEDEDFVKKILNSYSPAMQRDRLHEKEFYQKHQGFWEEFFGMTNHLFLKSNQQEGRITYSYFVDLLLRYELQYLPLHQ</sequence>
<dbReference type="InterPro" id="IPR024294">
    <property type="entry name" value="DUF3810"/>
</dbReference>
<dbReference type="RefSeq" id="WP_327985000.1">
    <property type="nucleotide sequence ID" value="NZ_CP136426.1"/>
</dbReference>
<dbReference type="KEGG" id="bpor:BPO_0714"/>